<gene>
    <name evidence="7" type="ORF">E3N88_28006</name>
</gene>
<protein>
    <recommendedName>
        <fullName evidence="6">RING-type domain-containing protein</fullName>
    </recommendedName>
</protein>
<keyword evidence="5" id="KW-0472">Membrane</keyword>
<feature type="transmembrane region" description="Helical" evidence="5">
    <location>
        <begin position="280"/>
        <end position="298"/>
    </location>
</feature>
<evidence type="ECO:0000313" key="8">
    <source>
        <dbReference type="Proteomes" id="UP000326396"/>
    </source>
</evidence>
<reference evidence="7 8" key="1">
    <citation type="submission" date="2019-05" db="EMBL/GenBank/DDBJ databases">
        <title>Mikania micrantha, genome provides insights into the molecular mechanism of rapid growth.</title>
        <authorList>
            <person name="Liu B."/>
        </authorList>
    </citation>
    <scope>NUCLEOTIDE SEQUENCE [LARGE SCALE GENOMIC DNA]</scope>
    <source>
        <strain evidence="7">NLD-2019</strain>
        <tissue evidence="7">Leaf</tissue>
    </source>
</reference>
<keyword evidence="5" id="KW-0812">Transmembrane</keyword>
<dbReference type="InterPro" id="IPR038896">
    <property type="entry name" value="RNF170"/>
</dbReference>
<sequence>MEVVIMAPMVVVQLEVINVLEENFEEMDFVEDFSTKEMIRSPNFHIRKRKWKTVLFLLRKRKRKIEEPCNDVKPPIDAANLEGKDGGDSRWLVDDHDDGDGYCSVAEERDENPRNVVDPEFEGFERENPSLELHRDEEVDESLKSASLIVSERKKDGGDTPPDDDCCPICFDNFSIACKTNCGHWFCANCILQFWTYRTVLQKCNCPICARPIGKLTPEASLLMMHEVEVVEVLKKVQRYNRLFQGGINGVIRKAFEVPNLFKRMLCGLMDPDRFRGNYYAMRSFALLMSCVYNIGSFDFIPTGELGVRRLFDLCAIALVVILCSVGICYRLVLRQRVRRLAANQL</sequence>
<keyword evidence="2 4" id="KW-0863">Zinc-finger</keyword>
<evidence type="ECO:0000259" key="6">
    <source>
        <dbReference type="PROSITE" id="PS50089"/>
    </source>
</evidence>
<feature type="transmembrane region" description="Helical" evidence="5">
    <location>
        <begin position="310"/>
        <end position="333"/>
    </location>
</feature>
<name>A0A5N6N153_9ASTR</name>
<evidence type="ECO:0000256" key="4">
    <source>
        <dbReference type="PROSITE-ProRule" id="PRU00175"/>
    </source>
</evidence>
<dbReference type="Pfam" id="PF13445">
    <property type="entry name" value="zf-RING_UBOX"/>
    <property type="match status" value="1"/>
</dbReference>
<keyword evidence="8" id="KW-1185">Reference proteome</keyword>
<dbReference type="PANTHER" id="PTHR22894:SF6">
    <property type="entry name" value="E3 UBIQUITIN-PROTEIN LIGASE RNF170-LIKE ISOFORM X1"/>
    <property type="match status" value="1"/>
</dbReference>
<proteinExistence type="predicted"/>
<dbReference type="InterPro" id="IPR013083">
    <property type="entry name" value="Znf_RING/FYVE/PHD"/>
</dbReference>
<evidence type="ECO:0000256" key="2">
    <source>
        <dbReference type="ARBA" id="ARBA00022771"/>
    </source>
</evidence>
<accession>A0A5N6N153</accession>
<dbReference type="PROSITE" id="PS00518">
    <property type="entry name" value="ZF_RING_1"/>
    <property type="match status" value="1"/>
</dbReference>
<organism evidence="7 8">
    <name type="scientific">Mikania micrantha</name>
    <name type="common">bitter vine</name>
    <dbReference type="NCBI Taxonomy" id="192012"/>
    <lineage>
        <taxon>Eukaryota</taxon>
        <taxon>Viridiplantae</taxon>
        <taxon>Streptophyta</taxon>
        <taxon>Embryophyta</taxon>
        <taxon>Tracheophyta</taxon>
        <taxon>Spermatophyta</taxon>
        <taxon>Magnoliopsida</taxon>
        <taxon>eudicotyledons</taxon>
        <taxon>Gunneridae</taxon>
        <taxon>Pentapetalae</taxon>
        <taxon>asterids</taxon>
        <taxon>campanulids</taxon>
        <taxon>Asterales</taxon>
        <taxon>Asteraceae</taxon>
        <taxon>Asteroideae</taxon>
        <taxon>Heliantheae alliance</taxon>
        <taxon>Eupatorieae</taxon>
        <taxon>Mikania</taxon>
    </lineage>
</organism>
<dbReference type="SMART" id="SM00184">
    <property type="entry name" value="RING"/>
    <property type="match status" value="1"/>
</dbReference>
<dbReference type="Proteomes" id="UP000326396">
    <property type="component" value="Linkage Group LG4"/>
</dbReference>
<dbReference type="PANTHER" id="PTHR22894">
    <property type="entry name" value="RING-TYPE DOMAIN-CONTAINING PROTEIN"/>
    <property type="match status" value="1"/>
</dbReference>
<dbReference type="OrthoDB" id="9049620at2759"/>
<keyword evidence="5" id="KW-1133">Transmembrane helix</keyword>
<dbReference type="EMBL" id="SZYD01000014">
    <property type="protein sequence ID" value="KAD4179415.1"/>
    <property type="molecule type" value="Genomic_DNA"/>
</dbReference>
<dbReference type="Gene3D" id="3.30.40.10">
    <property type="entry name" value="Zinc/RING finger domain, C3HC4 (zinc finger)"/>
    <property type="match status" value="1"/>
</dbReference>
<dbReference type="GO" id="GO:0008270">
    <property type="term" value="F:zinc ion binding"/>
    <property type="evidence" value="ECO:0007669"/>
    <property type="project" value="UniProtKB-KW"/>
</dbReference>
<dbReference type="AlphaFoldDB" id="A0A5N6N153"/>
<evidence type="ECO:0000313" key="7">
    <source>
        <dbReference type="EMBL" id="KAD4179415.1"/>
    </source>
</evidence>
<evidence type="ECO:0000256" key="5">
    <source>
        <dbReference type="SAM" id="Phobius"/>
    </source>
</evidence>
<feature type="domain" description="RING-type" evidence="6">
    <location>
        <begin position="167"/>
        <end position="209"/>
    </location>
</feature>
<keyword evidence="3" id="KW-0862">Zinc</keyword>
<dbReference type="GO" id="GO:0061630">
    <property type="term" value="F:ubiquitin protein ligase activity"/>
    <property type="evidence" value="ECO:0007669"/>
    <property type="project" value="InterPro"/>
</dbReference>
<dbReference type="InterPro" id="IPR017907">
    <property type="entry name" value="Znf_RING_CS"/>
</dbReference>
<evidence type="ECO:0000256" key="3">
    <source>
        <dbReference type="ARBA" id="ARBA00022833"/>
    </source>
</evidence>
<comment type="caution">
    <text evidence="7">The sequence shown here is derived from an EMBL/GenBank/DDBJ whole genome shotgun (WGS) entry which is preliminary data.</text>
</comment>
<evidence type="ECO:0000256" key="1">
    <source>
        <dbReference type="ARBA" id="ARBA00022723"/>
    </source>
</evidence>
<dbReference type="InterPro" id="IPR001841">
    <property type="entry name" value="Znf_RING"/>
</dbReference>
<dbReference type="PROSITE" id="PS50089">
    <property type="entry name" value="ZF_RING_2"/>
    <property type="match status" value="1"/>
</dbReference>
<dbReference type="SUPFAM" id="SSF57850">
    <property type="entry name" value="RING/U-box"/>
    <property type="match status" value="1"/>
</dbReference>
<dbReference type="InterPro" id="IPR027370">
    <property type="entry name" value="Znf-RING_euk"/>
</dbReference>
<keyword evidence="1" id="KW-0479">Metal-binding</keyword>